<protein>
    <submittedName>
        <fullName evidence="2">DNA methylase</fullName>
    </submittedName>
</protein>
<dbReference type="AlphaFoldDB" id="K1V311"/>
<accession>K1V311</accession>
<comment type="caution">
    <text evidence="2">The sequence shown here is derived from an EMBL/GenBank/DDBJ whole genome shotgun (WGS) entry which is preliminary data.</text>
</comment>
<dbReference type="EMBL" id="AJWY01002414">
    <property type="protein sequence ID" value="EKC78286.1"/>
    <property type="molecule type" value="Genomic_DNA"/>
</dbReference>
<dbReference type="InterPro" id="IPR029063">
    <property type="entry name" value="SAM-dependent_MTases_sf"/>
</dbReference>
<keyword evidence="2" id="KW-0489">Methyltransferase</keyword>
<evidence type="ECO:0000313" key="2">
    <source>
        <dbReference type="EMBL" id="EKC78286.1"/>
    </source>
</evidence>
<proteinExistence type="predicted"/>
<feature type="non-terminal residue" evidence="2">
    <location>
        <position position="199"/>
    </location>
</feature>
<dbReference type="PANTHER" id="PTHR41313:SF1">
    <property type="entry name" value="DNA METHYLASE ADENINE-SPECIFIC DOMAIN-CONTAINING PROTEIN"/>
    <property type="match status" value="1"/>
</dbReference>
<dbReference type="Pfam" id="PF07669">
    <property type="entry name" value="Eco57I"/>
    <property type="match status" value="1"/>
</dbReference>
<reference evidence="2" key="1">
    <citation type="journal article" date="2013" name="Environ. Microbiol.">
        <title>Microbiota from the distal guts of lean and obese adolescents exhibit partial functional redundancy besides clear differences in community structure.</title>
        <authorList>
            <person name="Ferrer M."/>
            <person name="Ruiz A."/>
            <person name="Lanza F."/>
            <person name="Haange S.B."/>
            <person name="Oberbach A."/>
            <person name="Till H."/>
            <person name="Bargiela R."/>
            <person name="Campoy C."/>
            <person name="Segura M.T."/>
            <person name="Richter M."/>
            <person name="von Bergen M."/>
            <person name="Seifert J."/>
            <person name="Suarez A."/>
        </authorList>
    </citation>
    <scope>NUCLEOTIDE SEQUENCE</scope>
</reference>
<dbReference type="InterPro" id="IPR011639">
    <property type="entry name" value="MethylTrfase_TaqI-like_dom"/>
</dbReference>
<gene>
    <name evidence="2" type="ORF">LEA_03657</name>
</gene>
<dbReference type="GO" id="GO:0006304">
    <property type="term" value="P:DNA modification"/>
    <property type="evidence" value="ECO:0007669"/>
    <property type="project" value="InterPro"/>
</dbReference>
<dbReference type="InterPro" id="IPR052933">
    <property type="entry name" value="DNA_Protect_Modify"/>
</dbReference>
<dbReference type="PANTHER" id="PTHR41313">
    <property type="entry name" value="ADENINE-SPECIFIC METHYLTRANSFERASE"/>
    <property type="match status" value="1"/>
</dbReference>
<feature type="non-terminal residue" evidence="2">
    <location>
        <position position="1"/>
    </location>
</feature>
<feature type="domain" description="Type II methyltransferase M.TaqI-like" evidence="1">
    <location>
        <begin position="7"/>
        <end position="82"/>
    </location>
</feature>
<evidence type="ECO:0000259" key="1">
    <source>
        <dbReference type="Pfam" id="PF07669"/>
    </source>
</evidence>
<dbReference type="GO" id="GO:0032259">
    <property type="term" value="P:methylation"/>
    <property type="evidence" value="ECO:0007669"/>
    <property type="project" value="UniProtKB-KW"/>
</dbReference>
<dbReference type="SUPFAM" id="SSF53335">
    <property type="entry name" value="S-adenosyl-L-methionine-dependent methyltransferases"/>
    <property type="match status" value="1"/>
</dbReference>
<dbReference type="GO" id="GO:0008168">
    <property type="term" value="F:methyltransferase activity"/>
    <property type="evidence" value="ECO:0007669"/>
    <property type="project" value="UniProtKB-KW"/>
</dbReference>
<name>K1V311_9ZZZZ</name>
<sequence>FETTDRRDFFDLAIGNVPFGQYQVNDKAYNKLNFSIHNYFFAKALDQVRPGGVVAFVTSRYTMDAKDSTVRRYLAQRAELLGAIRLPNDAFKKNAGAEVVSDIIFLQKRDRPLDIVPEWTQTGQTEDGFAINRYFIDHPEMVLGRQEPVSTAHGMDYTVNPIEGLKLSDQLHDAVKYIHGTYQEAELPELGEGEAIDTS</sequence>
<keyword evidence="2" id="KW-0808">Transferase</keyword>
<dbReference type="Gene3D" id="3.40.50.150">
    <property type="entry name" value="Vaccinia Virus protein VP39"/>
    <property type="match status" value="1"/>
</dbReference>
<organism evidence="2">
    <name type="scientific">human gut metagenome</name>
    <dbReference type="NCBI Taxonomy" id="408170"/>
    <lineage>
        <taxon>unclassified sequences</taxon>
        <taxon>metagenomes</taxon>
        <taxon>organismal metagenomes</taxon>
    </lineage>
</organism>